<evidence type="ECO:0000256" key="2">
    <source>
        <dbReference type="ARBA" id="ARBA00022643"/>
    </source>
</evidence>
<keyword evidence="4 8" id="KW-0503">Monooxygenase</keyword>
<sequence>MAERLIHLNAFENASPVNISSGLWRHPEDQSHRYKDIRYWTELAIMLEGAGFDSMFLADILGIFDLYQGKTDATLRTATQVPINDPLLIISAMAAATRHIGFAATVSLTYEHPYSFARRMTSLDHASDGRIGWNIVTSYLESAARNLGLDSQIPHDQRYDRGDEFLEVAYKLWEGSWEDDAVVIDKARGVYVDPAKVHKIAHHGRHFSVPDAFLAEPSPQRTPVLFQAGSSARGQQFAATHAEGVFVHGTRPEVIAPVVANIRARAAALGRDPRSIKAFAVTTIVAAETDEEAQAKYRDLQSYADYEGAMVQFSGPLGLDVSKFDPDQPLTEINPNAAHFTAQLFSAADPDRVWTLRQIAEYLGVGGMGPKFVGSGKTIADEMQRWVDIADLDGFNVTYAIRPGTFVDTVKHVVPELRRRGLMRTAYPGTTLRETLYGAGQKRLRDDHPGKRYWRG</sequence>
<evidence type="ECO:0000313" key="8">
    <source>
        <dbReference type="EMBL" id="MBB3931762.1"/>
    </source>
</evidence>
<dbReference type="PIRSF" id="PIRSF000337">
    <property type="entry name" value="NTA_MOA"/>
    <property type="match status" value="1"/>
</dbReference>
<feature type="binding site" evidence="6">
    <location>
        <position position="59"/>
    </location>
    <ligand>
        <name>FMN</name>
        <dbReference type="ChEBI" id="CHEBI:58210"/>
    </ligand>
</feature>
<proteinExistence type="inferred from homology"/>
<feature type="binding site" evidence="6">
    <location>
        <position position="105"/>
    </location>
    <ligand>
        <name>FMN</name>
        <dbReference type="ChEBI" id="CHEBI:58210"/>
    </ligand>
</feature>
<organism evidence="8 9">
    <name type="scientific">Kaistia hirudinis</name>
    <dbReference type="NCBI Taxonomy" id="1293440"/>
    <lineage>
        <taxon>Bacteria</taxon>
        <taxon>Pseudomonadati</taxon>
        <taxon>Pseudomonadota</taxon>
        <taxon>Alphaproteobacteria</taxon>
        <taxon>Hyphomicrobiales</taxon>
        <taxon>Kaistiaceae</taxon>
        <taxon>Kaistia</taxon>
    </lineage>
</organism>
<name>A0A840AQ68_9HYPH</name>
<accession>A0A840AQ68</accession>
<keyword evidence="1 6" id="KW-0285">Flavoprotein</keyword>
<gene>
    <name evidence="8" type="ORF">GGR25_002812</name>
</gene>
<dbReference type="Gene3D" id="3.20.20.30">
    <property type="entry name" value="Luciferase-like domain"/>
    <property type="match status" value="1"/>
</dbReference>
<dbReference type="PANTHER" id="PTHR30011">
    <property type="entry name" value="ALKANESULFONATE MONOOXYGENASE-RELATED"/>
    <property type="match status" value="1"/>
</dbReference>
<feature type="binding site" evidence="6">
    <location>
        <position position="155"/>
    </location>
    <ligand>
        <name>FMN</name>
        <dbReference type="ChEBI" id="CHEBI:58210"/>
    </ligand>
</feature>
<evidence type="ECO:0000259" key="7">
    <source>
        <dbReference type="Pfam" id="PF00296"/>
    </source>
</evidence>
<feature type="binding site" evidence="6">
    <location>
        <position position="230"/>
    </location>
    <ligand>
        <name>FMN</name>
        <dbReference type="ChEBI" id="CHEBI:58210"/>
    </ligand>
</feature>
<evidence type="ECO:0000256" key="4">
    <source>
        <dbReference type="ARBA" id="ARBA00023033"/>
    </source>
</evidence>
<dbReference type="InterPro" id="IPR051260">
    <property type="entry name" value="Diverse_substr_monoxygenases"/>
</dbReference>
<keyword evidence="2 6" id="KW-0288">FMN</keyword>
<keyword evidence="3" id="KW-0560">Oxidoreductase</keyword>
<dbReference type="GO" id="GO:0004497">
    <property type="term" value="F:monooxygenase activity"/>
    <property type="evidence" value="ECO:0007669"/>
    <property type="project" value="UniProtKB-KW"/>
</dbReference>
<dbReference type="InterPro" id="IPR011251">
    <property type="entry name" value="Luciferase-like_dom"/>
</dbReference>
<dbReference type="Proteomes" id="UP000553963">
    <property type="component" value="Unassembled WGS sequence"/>
</dbReference>
<dbReference type="RefSeq" id="WP_183399369.1">
    <property type="nucleotide sequence ID" value="NZ_JACIDS010000003.1"/>
</dbReference>
<feature type="binding site" evidence="6">
    <location>
        <position position="231"/>
    </location>
    <ligand>
        <name>FMN</name>
        <dbReference type="ChEBI" id="CHEBI:58210"/>
    </ligand>
</feature>
<dbReference type="CDD" id="cd01095">
    <property type="entry name" value="Nitrilotriacetate_monoxgenase"/>
    <property type="match status" value="1"/>
</dbReference>
<dbReference type="InterPro" id="IPR016215">
    <property type="entry name" value="NTA_MOA"/>
</dbReference>
<dbReference type="AlphaFoldDB" id="A0A840AQ68"/>
<dbReference type="GO" id="GO:0016705">
    <property type="term" value="F:oxidoreductase activity, acting on paired donors, with incorporation or reduction of molecular oxygen"/>
    <property type="evidence" value="ECO:0007669"/>
    <property type="project" value="InterPro"/>
</dbReference>
<keyword evidence="9" id="KW-1185">Reference proteome</keyword>
<feature type="binding site" evidence="6">
    <location>
        <position position="159"/>
    </location>
    <ligand>
        <name>FMN</name>
        <dbReference type="ChEBI" id="CHEBI:58210"/>
    </ligand>
</feature>
<protein>
    <submittedName>
        <fullName evidence="8">FMN-dependent oxidoreductase (Nitrilotriacetate monooxygenase family)</fullName>
    </submittedName>
</protein>
<evidence type="ECO:0000256" key="1">
    <source>
        <dbReference type="ARBA" id="ARBA00022630"/>
    </source>
</evidence>
<dbReference type="NCBIfam" id="TIGR03860">
    <property type="entry name" value="FMN_nitrolo"/>
    <property type="match status" value="1"/>
</dbReference>
<evidence type="ECO:0000313" key="9">
    <source>
        <dbReference type="Proteomes" id="UP000553963"/>
    </source>
</evidence>
<dbReference type="EMBL" id="JACIDS010000003">
    <property type="protein sequence ID" value="MBB3931762.1"/>
    <property type="molecule type" value="Genomic_DNA"/>
</dbReference>
<reference evidence="8 9" key="1">
    <citation type="submission" date="2020-08" db="EMBL/GenBank/DDBJ databases">
        <title>Genomic Encyclopedia of Type Strains, Phase IV (KMG-IV): sequencing the most valuable type-strain genomes for metagenomic binning, comparative biology and taxonomic classification.</title>
        <authorList>
            <person name="Goeker M."/>
        </authorList>
    </citation>
    <scope>NUCLEOTIDE SEQUENCE [LARGE SCALE GENOMIC DNA]</scope>
    <source>
        <strain evidence="8 9">DSM 25966</strain>
    </source>
</reference>
<feature type="domain" description="Luciferase-like" evidence="7">
    <location>
        <begin position="27"/>
        <end position="387"/>
    </location>
</feature>
<evidence type="ECO:0000256" key="3">
    <source>
        <dbReference type="ARBA" id="ARBA00023002"/>
    </source>
</evidence>
<comment type="similarity">
    <text evidence="5">Belongs to the NtaA/SnaA/DszA monooxygenase family.</text>
</comment>
<dbReference type="PANTHER" id="PTHR30011:SF16">
    <property type="entry name" value="C2H2 FINGER DOMAIN TRANSCRIPTION FACTOR (EUROFUNG)-RELATED"/>
    <property type="match status" value="1"/>
</dbReference>
<evidence type="ECO:0000256" key="6">
    <source>
        <dbReference type="PIRSR" id="PIRSR000337-1"/>
    </source>
</evidence>
<dbReference type="Pfam" id="PF00296">
    <property type="entry name" value="Bac_luciferase"/>
    <property type="match status" value="1"/>
</dbReference>
<dbReference type="SUPFAM" id="SSF51679">
    <property type="entry name" value="Bacterial luciferase-like"/>
    <property type="match status" value="1"/>
</dbReference>
<comment type="caution">
    <text evidence="8">The sequence shown here is derived from an EMBL/GenBank/DDBJ whole genome shotgun (WGS) entry which is preliminary data.</text>
</comment>
<evidence type="ECO:0000256" key="5">
    <source>
        <dbReference type="ARBA" id="ARBA00033748"/>
    </source>
</evidence>
<dbReference type="InterPro" id="IPR036661">
    <property type="entry name" value="Luciferase-like_sf"/>
</dbReference>